<evidence type="ECO:0000313" key="2">
    <source>
        <dbReference type="EMBL" id="BAB89671.1"/>
    </source>
</evidence>
<sequence length="169" mass="18635">MEIQYELNSDRDPNRSPTGLGGPSDGSYIFVRGVTGGGIASPWEYGEENARGEGRAGAIDYFLCIDARYFARVPSTSQRLLPLRSASSANCNIAQTNKPIYHGGAGICVGDRDVYFGVSQSIRHRSTNISMMASRRRQRPIAVGFIGLTWRSMRMPRPRPRPRPSLSLV</sequence>
<evidence type="ECO:0000256" key="1">
    <source>
        <dbReference type="SAM" id="MobiDB-lite"/>
    </source>
</evidence>
<feature type="region of interest" description="Disordered" evidence="1">
    <location>
        <begin position="1"/>
        <end position="25"/>
    </location>
</feature>
<dbReference type="AlphaFoldDB" id="Q8S1X6"/>
<reference evidence="2" key="1">
    <citation type="submission" date="2001-02" db="EMBL/GenBank/DDBJ databases">
        <title>Oryza sativa nipponbare(GA3) genomic DNA, chromosome 1, PAC clone:P0482D04.</title>
        <authorList>
            <person name="Sasaki T."/>
            <person name="Matsumoto T."/>
            <person name="Yamamoto K."/>
        </authorList>
    </citation>
    <scope>NUCLEOTIDE SEQUENCE</scope>
</reference>
<gene>
    <name evidence="2" type="primary">P0482D04.18</name>
</gene>
<name>Q8S1X6_ORYSJ</name>
<proteinExistence type="predicted"/>
<protein>
    <submittedName>
        <fullName evidence="2">p0482D04.18 protein</fullName>
    </submittedName>
</protein>
<dbReference type="EMBL" id="AP003262">
    <property type="protein sequence ID" value="BAB89671.1"/>
    <property type="molecule type" value="Genomic_DNA"/>
</dbReference>
<accession>Q8S1X6</accession>
<organism evidence="2">
    <name type="scientific">Oryza sativa subsp. japonica</name>
    <name type="common">Rice</name>
    <dbReference type="NCBI Taxonomy" id="39947"/>
    <lineage>
        <taxon>Eukaryota</taxon>
        <taxon>Viridiplantae</taxon>
        <taxon>Streptophyta</taxon>
        <taxon>Embryophyta</taxon>
        <taxon>Tracheophyta</taxon>
        <taxon>Spermatophyta</taxon>
        <taxon>Magnoliopsida</taxon>
        <taxon>Liliopsida</taxon>
        <taxon>Poales</taxon>
        <taxon>Poaceae</taxon>
        <taxon>BOP clade</taxon>
        <taxon>Oryzoideae</taxon>
        <taxon>Oryzeae</taxon>
        <taxon>Oryzinae</taxon>
        <taxon>Oryza</taxon>
        <taxon>Oryza sativa</taxon>
    </lineage>
</organism>